<dbReference type="InterPro" id="IPR011005">
    <property type="entry name" value="Dihydropteroate_synth-like_sf"/>
</dbReference>
<dbReference type="GO" id="GO:0046872">
    <property type="term" value="F:metal ion binding"/>
    <property type="evidence" value="ECO:0007669"/>
    <property type="project" value="UniProtKB-KW"/>
</dbReference>
<evidence type="ECO:0000256" key="2">
    <source>
        <dbReference type="ARBA" id="ARBA00001946"/>
    </source>
</evidence>
<dbReference type="GO" id="GO:0004156">
    <property type="term" value="F:dihydropteroate synthase activity"/>
    <property type="evidence" value="ECO:0007669"/>
    <property type="project" value="UniProtKB-EC"/>
</dbReference>
<evidence type="ECO:0000256" key="5">
    <source>
        <dbReference type="ARBA" id="ARBA00012458"/>
    </source>
</evidence>
<dbReference type="STRING" id="1111735.GCA_000428045_02990"/>
<dbReference type="FunFam" id="3.20.20.20:FF:000006">
    <property type="entry name" value="Dihydropteroate synthase"/>
    <property type="match status" value="1"/>
</dbReference>
<evidence type="ECO:0000313" key="13">
    <source>
        <dbReference type="EMBL" id="PLX59704.1"/>
    </source>
</evidence>
<evidence type="ECO:0000256" key="8">
    <source>
        <dbReference type="ARBA" id="ARBA00022723"/>
    </source>
</evidence>
<dbReference type="GO" id="GO:0046656">
    <property type="term" value="P:folic acid biosynthetic process"/>
    <property type="evidence" value="ECO:0007669"/>
    <property type="project" value="UniProtKB-KW"/>
</dbReference>
<protein>
    <recommendedName>
        <fullName evidence="6">Dihydropteroate synthase</fullName>
        <ecNumber evidence="5">2.5.1.15</ecNumber>
    </recommendedName>
    <alternativeName>
        <fullName evidence="11">Dihydropteroate pyrophosphorylase</fullName>
    </alternativeName>
</protein>
<dbReference type="InterPro" id="IPR045031">
    <property type="entry name" value="DHP_synth-like"/>
</dbReference>
<evidence type="ECO:0000256" key="3">
    <source>
        <dbReference type="ARBA" id="ARBA00004763"/>
    </source>
</evidence>
<dbReference type="Gene3D" id="3.20.20.20">
    <property type="entry name" value="Dihydropteroate synthase-like"/>
    <property type="match status" value="1"/>
</dbReference>
<dbReference type="AlphaFoldDB" id="A0A2N6CRN4"/>
<dbReference type="EMBL" id="PKUN01000031">
    <property type="protein sequence ID" value="PLX59704.1"/>
    <property type="molecule type" value="Genomic_DNA"/>
</dbReference>
<gene>
    <name evidence="13" type="primary">folP</name>
    <name evidence="13" type="ORF">C0630_19900</name>
</gene>
<evidence type="ECO:0000256" key="7">
    <source>
        <dbReference type="ARBA" id="ARBA00022679"/>
    </source>
</evidence>
<dbReference type="InterPro" id="IPR006390">
    <property type="entry name" value="DHP_synth_dom"/>
</dbReference>
<accession>A0A2N6CRN4</accession>
<comment type="catalytic activity">
    <reaction evidence="1">
        <text>(7,8-dihydropterin-6-yl)methyl diphosphate + 4-aminobenzoate = 7,8-dihydropteroate + diphosphate</text>
        <dbReference type="Rhea" id="RHEA:19949"/>
        <dbReference type="ChEBI" id="CHEBI:17836"/>
        <dbReference type="ChEBI" id="CHEBI:17839"/>
        <dbReference type="ChEBI" id="CHEBI:33019"/>
        <dbReference type="ChEBI" id="CHEBI:72950"/>
        <dbReference type="EC" id="2.5.1.15"/>
    </reaction>
</comment>
<dbReference type="EC" id="2.5.1.15" evidence="5"/>
<feature type="domain" description="Pterin-binding" evidence="12">
    <location>
        <begin position="1"/>
        <end position="251"/>
    </location>
</feature>
<evidence type="ECO:0000256" key="4">
    <source>
        <dbReference type="ARBA" id="ARBA00009503"/>
    </source>
</evidence>
<comment type="similarity">
    <text evidence="4">Belongs to the DHPS family.</text>
</comment>
<evidence type="ECO:0000256" key="9">
    <source>
        <dbReference type="ARBA" id="ARBA00022842"/>
    </source>
</evidence>
<evidence type="ECO:0000256" key="11">
    <source>
        <dbReference type="ARBA" id="ARBA00030193"/>
    </source>
</evidence>
<comment type="cofactor">
    <cofactor evidence="2">
        <name>Mg(2+)</name>
        <dbReference type="ChEBI" id="CHEBI:18420"/>
    </cofactor>
</comment>
<evidence type="ECO:0000259" key="12">
    <source>
        <dbReference type="PROSITE" id="PS50972"/>
    </source>
</evidence>
<dbReference type="Proteomes" id="UP000235015">
    <property type="component" value="Unassembled WGS sequence"/>
</dbReference>
<evidence type="ECO:0000256" key="1">
    <source>
        <dbReference type="ARBA" id="ARBA00000012"/>
    </source>
</evidence>
<keyword evidence="10" id="KW-0289">Folate biosynthesis</keyword>
<dbReference type="SUPFAM" id="SSF51717">
    <property type="entry name" value="Dihydropteroate synthetase-like"/>
    <property type="match status" value="1"/>
</dbReference>
<proteinExistence type="inferred from homology"/>
<evidence type="ECO:0000256" key="6">
    <source>
        <dbReference type="ARBA" id="ARBA00016919"/>
    </source>
</evidence>
<evidence type="ECO:0000313" key="14">
    <source>
        <dbReference type="Proteomes" id="UP000235015"/>
    </source>
</evidence>
<keyword evidence="7" id="KW-0808">Transferase</keyword>
<comment type="pathway">
    <text evidence="3">Cofactor biosynthesis; tetrahydrofolate biosynthesis; 7,8-dihydrofolate from 2-amino-4-hydroxy-6-hydroxymethyl-7,8-dihydropteridine diphosphate and 4-aminobenzoate: step 1/2.</text>
</comment>
<organism evidence="13 14">
    <name type="scientific">Sedimenticola selenatireducens</name>
    <dbReference type="NCBI Taxonomy" id="191960"/>
    <lineage>
        <taxon>Bacteria</taxon>
        <taxon>Pseudomonadati</taxon>
        <taxon>Pseudomonadota</taxon>
        <taxon>Gammaproteobacteria</taxon>
        <taxon>Chromatiales</taxon>
        <taxon>Sedimenticolaceae</taxon>
        <taxon>Sedimenticola</taxon>
    </lineage>
</organism>
<dbReference type="Pfam" id="PF00809">
    <property type="entry name" value="Pterin_bind"/>
    <property type="match status" value="1"/>
</dbReference>
<dbReference type="PANTHER" id="PTHR20941:SF1">
    <property type="entry name" value="FOLIC ACID SYNTHESIS PROTEIN FOL1"/>
    <property type="match status" value="1"/>
</dbReference>
<dbReference type="PROSITE" id="PS50972">
    <property type="entry name" value="PTERIN_BINDING"/>
    <property type="match status" value="1"/>
</dbReference>
<evidence type="ECO:0000256" key="10">
    <source>
        <dbReference type="ARBA" id="ARBA00022909"/>
    </source>
</evidence>
<keyword evidence="8" id="KW-0479">Metal-binding</keyword>
<comment type="caution">
    <text evidence="13">The sequence shown here is derived from an EMBL/GenBank/DDBJ whole genome shotgun (WGS) entry which is preliminary data.</text>
</comment>
<reference evidence="13 14" key="1">
    <citation type="submission" date="2017-11" db="EMBL/GenBank/DDBJ databases">
        <title>Genome-resolved metagenomics identifies genetic mobility, metabolic interactions, and unexpected diversity in perchlorate-reducing communities.</title>
        <authorList>
            <person name="Barnum T.P."/>
            <person name="Figueroa I.A."/>
            <person name="Carlstrom C.I."/>
            <person name="Lucas L.N."/>
            <person name="Engelbrektson A.L."/>
            <person name="Coates J.D."/>
        </authorList>
    </citation>
    <scope>NUCLEOTIDE SEQUENCE [LARGE SCALE GENOMIC DNA]</scope>
    <source>
        <strain evidence="13">BM301</strain>
    </source>
</reference>
<dbReference type="InterPro" id="IPR000489">
    <property type="entry name" value="Pterin-binding_dom"/>
</dbReference>
<dbReference type="NCBIfam" id="TIGR01496">
    <property type="entry name" value="DHPS"/>
    <property type="match status" value="1"/>
</dbReference>
<dbReference type="GO" id="GO:0005829">
    <property type="term" value="C:cytosol"/>
    <property type="evidence" value="ECO:0007669"/>
    <property type="project" value="TreeGrafter"/>
</dbReference>
<name>A0A2N6CRN4_9GAMM</name>
<keyword evidence="9" id="KW-0460">Magnesium</keyword>
<sequence>MGILNVTPDSFSDGGDFISRDVALARARTMVDEGADFLDIGGESTRPGAQAVSEQEELDRVIPVIEAIASEIPVPISVDTSKAAVMRHAVAAGAGLINDVMALRDEGALAVARELDVPVCLMHMQGLPRTMQHDPQYRDVVAEVMAFLRSRVDACLAEGIARNKLLLDPGFGFGKSLLHNLTLLRHLERFSELQLPLLVGISRKSMIGAVLDDAPVDQRLFGGLACAVMAVERGAAIIRTHDVKPTVDAVRMSHAVISVEA</sequence>
<dbReference type="GO" id="GO:0046654">
    <property type="term" value="P:tetrahydrofolate biosynthetic process"/>
    <property type="evidence" value="ECO:0007669"/>
    <property type="project" value="TreeGrafter"/>
</dbReference>
<dbReference type="CDD" id="cd00739">
    <property type="entry name" value="DHPS"/>
    <property type="match status" value="1"/>
</dbReference>
<dbReference type="PANTHER" id="PTHR20941">
    <property type="entry name" value="FOLATE SYNTHESIS PROTEINS"/>
    <property type="match status" value="1"/>
</dbReference>